<dbReference type="Pfam" id="PF05137">
    <property type="entry name" value="PilN"/>
    <property type="match status" value="1"/>
</dbReference>
<dbReference type="Proteomes" id="UP000178892">
    <property type="component" value="Unassembled WGS sequence"/>
</dbReference>
<dbReference type="InterPro" id="IPR007813">
    <property type="entry name" value="PilN"/>
</dbReference>
<proteinExistence type="predicted"/>
<organism evidence="1 2">
    <name type="scientific">Candidatus Doudnabacteria bacterium RIFCSPHIGHO2_01_FULL_46_24</name>
    <dbReference type="NCBI Taxonomy" id="1817825"/>
    <lineage>
        <taxon>Bacteria</taxon>
        <taxon>Candidatus Doudnaibacteriota</taxon>
    </lineage>
</organism>
<evidence type="ECO:0000313" key="2">
    <source>
        <dbReference type="Proteomes" id="UP000178892"/>
    </source>
</evidence>
<comment type="caution">
    <text evidence="1">The sequence shown here is derived from an EMBL/GenBank/DDBJ whole genome shotgun (WGS) entry which is preliminary data.</text>
</comment>
<gene>
    <name evidence="1" type="ORF">A2720_00615</name>
</gene>
<dbReference type="AlphaFoldDB" id="A0A1F5NVF6"/>
<name>A0A1F5NVF6_9BACT</name>
<sequence>MALTFLLILELGGSGILYVLSKSTQSKITAGLADNQQTQNRINEQESQLTPAKAFQAQTQNLGNLLGLHIYWSNFFEELSARTFNKASFQNISADQSGSIHLEGLVKNYSELGKLLLGLSTSSQFEEVKLLSSSPSTGEISGLSFSIDLKVKKALLYK</sequence>
<accession>A0A1F5NVF6</accession>
<reference evidence="1 2" key="1">
    <citation type="journal article" date="2016" name="Nat. Commun.">
        <title>Thousands of microbial genomes shed light on interconnected biogeochemical processes in an aquifer system.</title>
        <authorList>
            <person name="Anantharaman K."/>
            <person name="Brown C.T."/>
            <person name="Hug L.A."/>
            <person name="Sharon I."/>
            <person name="Castelle C.J."/>
            <person name="Probst A.J."/>
            <person name="Thomas B.C."/>
            <person name="Singh A."/>
            <person name="Wilkins M.J."/>
            <person name="Karaoz U."/>
            <person name="Brodie E.L."/>
            <person name="Williams K.H."/>
            <person name="Hubbard S.S."/>
            <person name="Banfield J.F."/>
        </authorList>
    </citation>
    <scope>NUCLEOTIDE SEQUENCE [LARGE SCALE GENOMIC DNA]</scope>
</reference>
<dbReference type="EMBL" id="MFEL01000007">
    <property type="protein sequence ID" value="OGE81583.1"/>
    <property type="molecule type" value="Genomic_DNA"/>
</dbReference>
<evidence type="ECO:0000313" key="1">
    <source>
        <dbReference type="EMBL" id="OGE81583.1"/>
    </source>
</evidence>
<dbReference type="STRING" id="1817825.A2720_00615"/>
<protein>
    <submittedName>
        <fullName evidence="1">Uncharacterized protein</fullName>
    </submittedName>
</protein>